<accession>A0A2Z4QEZ3</accession>
<proteinExistence type="predicted"/>
<sequence length="215" mass="24115">MTYNTREYQGRVNGILGGPVLTVDGMMGPKTRSAIQEAMKIKGVRDAKDLFTRGVRGIVWHWTAGAHGVIELERNHYNWVFDSLGNVYDGNHSVQDQVNYDVRSGVGASHTKSMNTGWLGLSVDAMAGAVESPLNWGTNPLTWAGIDAMLDWTMDLCKEYDIPVSPWTTLSHAEVQQTLGVQQRFKWDYKVLPGYTRAEDARKVGDVLRDRMLKR</sequence>
<dbReference type="GO" id="GO:0009253">
    <property type="term" value="P:peptidoglycan catabolic process"/>
    <property type="evidence" value="ECO:0007669"/>
    <property type="project" value="InterPro"/>
</dbReference>
<dbReference type="InterPro" id="IPR036505">
    <property type="entry name" value="Amidase/PGRP_sf"/>
</dbReference>
<dbReference type="EMBL" id="MH015250">
    <property type="protein sequence ID" value="AWY08860.1"/>
    <property type="molecule type" value="Genomic_DNA"/>
</dbReference>
<protein>
    <submittedName>
        <fullName evidence="1">Uncharacterized protein</fullName>
    </submittedName>
</protein>
<dbReference type="GO" id="GO:0008745">
    <property type="term" value="F:N-acetylmuramoyl-L-alanine amidase activity"/>
    <property type="evidence" value="ECO:0007669"/>
    <property type="project" value="InterPro"/>
</dbReference>
<name>A0A2Z4QEZ3_9CAUD</name>
<dbReference type="SUPFAM" id="SSF55846">
    <property type="entry name" value="N-acetylmuramoyl-L-alanine amidase-like"/>
    <property type="match status" value="1"/>
</dbReference>
<reference evidence="1 2" key="1">
    <citation type="submission" date="2018-03" db="EMBL/GenBank/DDBJ databases">
        <title>Diverse roseophages infecting R. pomeroyi DSS-3.</title>
        <authorList>
            <person name="Zhan Y."/>
            <person name="Chen F."/>
            <person name="Wommack E.K."/>
            <person name="Nasko D."/>
        </authorList>
    </citation>
    <scope>NUCLEOTIDE SEQUENCE [LARGE SCALE GENOMIC DNA]</scope>
</reference>
<keyword evidence="2" id="KW-1185">Reference proteome</keyword>
<evidence type="ECO:0000313" key="2">
    <source>
        <dbReference type="Proteomes" id="UP000251856"/>
    </source>
</evidence>
<dbReference type="Proteomes" id="UP000251856">
    <property type="component" value="Segment"/>
</dbReference>
<organism evidence="1 2">
    <name type="scientific">Ruegeria phage vB_RpoP-V12</name>
    <dbReference type="NCBI Taxonomy" id="2218611"/>
    <lineage>
        <taxon>Viruses</taxon>
        <taxon>Duplodnaviria</taxon>
        <taxon>Heunggongvirae</taxon>
        <taxon>Uroviricota</taxon>
        <taxon>Caudoviricetes</taxon>
        <taxon>Schitoviridae</taxon>
        <taxon>Rhodovirinae</taxon>
        <taxon>Aorunvirus</taxon>
        <taxon>Aorunvirus V12</taxon>
    </lineage>
</organism>
<gene>
    <name evidence="1" type="ORF">vBRpoPV12_73</name>
</gene>
<evidence type="ECO:0000313" key="1">
    <source>
        <dbReference type="EMBL" id="AWY08860.1"/>
    </source>
</evidence>
<dbReference type="Gene3D" id="3.40.80.10">
    <property type="entry name" value="Peptidoglycan recognition protein-like"/>
    <property type="match status" value="1"/>
</dbReference>